<dbReference type="InterPro" id="IPR006140">
    <property type="entry name" value="D-isomer_DH_NAD-bd"/>
</dbReference>
<dbReference type="PANTHER" id="PTHR10996:SF178">
    <property type="entry name" value="2-HYDROXYACID DEHYDROGENASE YGL185C-RELATED"/>
    <property type="match status" value="1"/>
</dbReference>
<dbReference type="InterPro" id="IPR036291">
    <property type="entry name" value="NAD(P)-bd_dom_sf"/>
</dbReference>
<proteinExistence type="predicted"/>
<dbReference type="EMBL" id="PCTB01000072">
    <property type="protein sequence ID" value="PIP62500.1"/>
    <property type="molecule type" value="Genomic_DNA"/>
</dbReference>
<dbReference type="GO" id="GO:0005829">
    <property type="term" value="C:cytosol"/>
    <property type="evidence" value="ECO:0007669"/>
    <property type="project" value="TreeGrafter"/>
</dbReference>
<dbReference type="GO" id="GO:0016618">
    <property type="term" value="F:hydroxypyruvate reductase [NAD(P)H] activity"/>
    <property type="evidence" value="ECO:0007669"/>
    <property type="project" value="TreeGrafter"/>
</dbReference>
<keyword evidence="2" id="KW-0520">NAD</keyword>
<accession>A0A2H0BZN0</accession>
<dbReference type="Proteomes" id="UP000231021">
    <property type="component" value="Unassembled WGS sequence"/>
</dbReference>
<name>A0A2H0BZN0_9BACT</name>
<evidence type="ECO:0000313" key="4">
    <source>
        <dbReference type="EMBL" id="PIP62500.1"/>
    </source>
</evidence>
<protein>
    <recommendedName>
        <fullName evidence="3">D-isomer specific 2-hydroxyacid dehydrogenase NAD-binding domain-containing protein</fullName>
    </recommendedName>
</protein>
<evidence type="ECO:0000256" key="1">
    <source>
        <dbReference type="ARBA" id="ARBA00023002"/>
    </source>
</evidence>
<evidence type="ECO:0000259" key="3">
    <source>
        <dbReference type="Pfam" id="PF02826"/>
    </source>
</evidence>
<sequence length="178" mass="20090">MSCKKQGKQFGIIGLGRIGSRVAEIALGFGAKVSYWSKNKKKEMEKKGIKYKTIDKLIPKCDFLSLHLSKTKETEGILNKKRMNSIKKGAVVINVAPMELVDLSALTNRLKKVDMTFIFDNPDEMEKKDVEKLAKYKNCIVYPPIGFITDEATVLKKEIFVSNLENFLKGRPSNQVNS</sequence>
<dbReference type="SUPFAM" id="SSF51735">
    <property type="entry name" value="NAD(P)-binding Rossmann-fold domains"/>
    <property type="match status" value="1"/>
</dbReference>
<reference evidence="4 5" key="1">
    <citation type="submission" date="2017-09" db="EMBL/GenBank/DDBJ databases">
        <title>Depth-based differentiation of microbial function through sediment-hosted aquifers and enrichment of novel symbionts in the deep terrestrial subsurface.</title>
        <authorList>
            <person name="Probst A.J."/>
            <person name="Ladd B."/>
            <person name="Jarett J.K."/>
            <person name="Geller-Mcgrath D.E."/>
            <person name="Sieber C.M."/>
            <person name="Emerson J.B."/>
            <person name="Anantharaman K."/>
            <person name="Thomas B.C."/>
            <person name="Malmstrom R."/>
            <person name="Stieglmeier M."/>
            <person name="Klingl A."/>
            <person name="Woyke T."/>
            <person name="Ryan C.M."/>
            <person name="Banfield J.F."/>
        </authorList>
    </citation>
    <scope>NUCLEOTIDE SEQUENCE [LARGE SCALE GENOMIC DNA]</scope>
    <source>
        <strain evidence="4">CG22_combo_CG10-13_8_21_14_all_35_9</strain>
    </source>
</reference>
<dbReference type="GO" id="GO:0051287">
    <property type="term" value="F:NAD binding"/>
    <property type="evidence" value="ECO:0007669"/>
    <property type="project" value="InterPro"/>
</dbReference>
<gene>
    <name evidence="4" type="ORF">COW98_03625</name>
</gene>
<dbReference type="Gene3D" id="3.40.50.720">
    <property type="entry name" value="NAD(P)-binding Rossmann-like Domain"/>
    <property type="match status" value="2"/>
</dbReference>
<keyword evidence="1" id="KW-0560">Oxidoreductase</keyword>
<organism evidence="4 5">
    <name type="scientific">Candidatus Roizmanbacteria bacterium CG22_combo_CG10-13_8_21_14_all_35_9</name>
    <dbReference type="NCBI Taxonomy" id="1974861"/>
    <lineage>
        <taxon>Bacteria</taxon>
        <taxon>Candidatus Roizmaniibacteriota</taxon>
    </lineage>
</organism>
<dbReference type="InterPro" id="IPR050223">
    <property type="entry name" value="D-isomer_2-hydroxyacid_DH"/>
</dbReference>
<comment type="caution">
    <text evidence="4">The sequence shown here is derived from an EMBL/GenBank/DDBJ whole genome shotgun (WGS) entry which is preliminary data.</text>
</comment>
<dbReference type="PANTHER" id="PTHR10996">
    <property type="entry name" value="2-HYDROXYACID DEHYDROGENASE-RELATED"/>
    <property type="match status" value="1"/>
</dbReference>
<feature type="domain" description="D-isomer specific 2-hydroxyacid dehydrogenase NAD-binding" evidence="3">
    <location>
        <begin position="6"/>
        <end position="144"/>
    </location>
</feature>
<dbReference type="Pfam" id="PF02826">
    <property type="entry name" value="2-Hacid_dh_C"/>
    <property type="match status" value="1"/>
</dbReference>
<evidence type="ECO:0000313" key="5">
    <source>
        <dbReference type="Proteomes" id="UP000231021"/>
    </source>
</evidence>
<dbReference type="AlphaFoldDB" id="A0A2H0BZN0"/>
<evidence type="ECO:0000256" key="2">
    <source>
        <dbReference type="ARBA" id="ARBA00023027"/>
    </source>
</evidence>
<dbReference type="GO" id="GO:0030267">
    <property type="term" value="F:glyoxylate reductase (NADPH) activity"/>
    <property type="evidence" value="ECO:0007669"/>
    <property type="project" value="TreeGrafter"/>
</dbReference>